<feature type="non-terminal residue" evidence="1">
    <location>
        <position position="1"/>
    </location>
</feature>
<dbReference type="AlphaFoldDB" id="A0A3P5YKJ6"/>
<gene>
    <name evidence="1" type="ORF">BRAA06T26756Z</name>
</gene>
<organism evidence="1">
    <name type="scientific">Brassica campestris</name>
    <name type="common">Field mustard</name>
    <dbReference type="NCBI Taxonomy" id="3711"/>
    <lineage>
        <taxon>Eukaryota</taxon>
        <taxon>Viridiplantae</taxon>
        <taxon>Streptophyta</taxon>
        <taxon>Embryophyta</taxon>
        <taxon>Tracheophyta</taxon>
        <taxon>Spermatophyta</taxon>
        <taxon>Magnoliopsida</taxon>
        <taxon>eudicotyledons</taxon>
        <taxon>Gunneridae</taxon>
        <taxon>Pentapetalae</taxon>
        <taxon>rosids</taxon>
        <taxon>malvids</taxon>
        <taxon>Brassicales</taxon>
        <taxon>Brassicaceae</taxon>
        <taxon>Brassiceae</taxon>
        <taxon>Brassica</taxon>
    </lineage>
</organism>
<accession>A0A3P5YKJ6</accession>
<dbReference type="EMBL" id="LR031569">
    <property type="protein sequence ID" value="VDC68216.1"/>
    <property type="molecule type" value="Genomic_DNA"/>
</dbReference>
<protein>
    <submittedName>
        <fullName evidence="1">Uncharacterized protein</fullName>
    </submittedName>
</protein>
<proteinExistence type="predicted"/>
<sequence length="60" mass="6091">ATWVSSTCVYNGSGKTRCDCVRGTSGGDGGVAHYTPIANASADLTHRSHRIAACSGYVGS</sequence>
<evidence type="ECO:0000313" key="1">
    <source>
        <dbReference type="EMBL" id="VDC68216.1"/>
    </source>
</evidence>
<name>A0A3P5YKJ6_BRACM</name>
<reference evidence="1" key="1">
    <citation type="submission" date="2018-11" db="EMBL/GenBank/DDBJ databases">
        <authorList>
            <consortium name="Genoscope - CEA"/>
            <person name="William W."/>
        </authorList>
    </citation>
    <scope>NUCLEOTIDE SEQUENCE</scope>
</reference>